<gene>
    <name evidence="3" type="ORF">CGS59_13150</name>
</gene>
<reference evidence="3 4" key="1">
    <citation type="journal article" date="2017" name="Front. Microbiol.">
        <title>New Insights into the Diversity of the Genus Faecalibacterium.</title>
        <authorList>
            <person name="Benevides L."/>
            <person name="Burman S."/>
            <person name="Martin R."/>
            <person name="Robert V."/>
            <person name="Thomas M."/>
            <person name="Miquel S."/>
            <person name="Chain F."/>
            <person name="Sokol H."/>
            <person name="Bermudez-Humaran L.G."/>
            <person name="Morrison M."/>
            <person name="Langella P."/>
            <person name="Azevedo V.A."/>
            <person name="Chatel J.M."/>
            <person name="Soares S."/>
        </authorList>
    </citation>
    <scope>NUCLEOTIDE SEQUENCE [LARGE SCALE GENOMIC DNA]</scope>
    <source>
        <strain evidence="3 4">CNCM I 4644</strain>
    </source>
</reference>
<comment type="caution">
    <text evidence="3">The sequence shown here is derived from an EMBL/GenBank/DDBJ whole genome shotgun (WGS) entry which is preliminary data.</text>
</comment>
<proteinExistence type="predicted"/>
<dbReference type="Pfam" id="PF21821">
    <property type="entry name" value="Dit_like"/>
    <property type="match status" value="1"/>
</dbReference>
<evidence type="ECO:0000313" key="3">
    <source>
        <dbReference type="EMBL" id="PDX83055.1"/>
    </source>
</evidence>
<dbReference type="RefSeq" id="WP_097780284.1">
    <property type="nucleotide sequence ID" value="NZ_NMTZ01000027.1"/>
</dbReference>
<evidence type="ECO:0000256" key="1">
    <source>
        <dbReference type="SAM" id="MobiDB-lite"/>
    </source>
</evidence>
<evidence type="ECO:0000313" key="4">
    <source>
        <dbReference type="Proteomes" id="UP000220480"/>
    </source>
</evidence>
<accession>A0A2A7AV59</accession>
<dbReference type="Proteomes" id="UP000220480">
    <property type="component" value="Unassembled WGS sequence"/>
</dbReference>
<feature type="region of interest" description="Disordered" evidence="1">
    <location>
        <begin position="155"/>
        <end position="186"/>
    </location>
</feature>
<dbReference type="InterPro" id="IPR048494">
    <property type="entry name" value="Dit-like_N"/>
</dbReference>
<evidence type="ECO:0000259" key="2">
    <source>
        <dbReference type="Pfam" id="PF21821"/>
    </source>
</evidence>
<name>A0A2A7AV59_9FIRM</name>
<protein>
    <recommendedName>
        <fullName evidence="2">Dit-like phage tail protein N-terminal domain-containing protein</fullName>
    </recommendedName>
</protein>
<sequence length="199" mass="20884">MARAKQPVSVDDIEFDALIDSEEGYEADVPEYPTEKGFSVSDTIVLKADTLNMTLYVTDTPVTWRERTGSGPGKTEGVVRRLKDLYFAKKILEVTTTDCVYSNMVITSMNIKKSVEVGYAREIPIAFKKIEVTETATAEIPASYGKSGKTAKAAGKASTTAASTAGSGSSGGSSASSSSSSSSRGSVLYNAASSFGLLG</sequence>
<feature type="domain" description="Dit-like phage tail protein N-terminal" evidence="2">
    <location>
        <begin position="15"/>
        <end position="141"/>
    </location>
</feature>
<dbReference type="EMBL" id="NMTZ01000027">
    <property type="protein sequence ID" value="PDX83055.1"/>
    <property type="molecule type" value="Genomic_DNA"/>
</dbReference>
<organism evidence="3 4">
    <name type="scientific">Faecalibacterium prausnitzii</name>
    <dbReference type="NCBI Taxonomy" id="853"/>
    <lineage>
        <taxon>Bacteria</taxon>
        <taxon>Bacillati</taxon>
        <taxon>Bacillota</taxon>
        <taxon>Clostridia</taxon>
        <taxon>Eubacteriales</taxon>
        <taxon>Oscillospiraceae</taxon>
        <taxon>Faecalibacterium</taxon>
    </lineage>
</organism>
<dbReference type="AlphaFoldDB" id="A0A2A7AV59"/>